<dbReference type="Proteomes" id="UP000193411">
    <property type="component" value="Unassembled WGS sequence"/>
</dbReference>
<dbReference type="GO" id="GO:0016787">
    <property type="term" value="F:hydrolase activity"/>
    <property type="evidence" value="ECO:0007669"/>
    <property type="project" value="UniProtKB-KW"/>
</dbReference>
<dbReference type="Gene3D" id="3.40.50.1820">
    <property type="entry name" value="alpha/beta hydrolase"/>
    <property type="match status" value="1"/>
</dbReference>
<feature type="signal peptide" evidence="4">
    <location>
        <begin position="1"/>
        <end position="21"/>
    </location>
</feature>
<accession>A0A1Y2H9M9</accession>
<dbReference type="InterPro" id="IPR029058">
    <property type="entry name" value="AB_hydrolase_fold"/>
</dbReference>
<gene>
    <name evidence="5" type="ORF">BCR44DRAFT_1487895</name>
</gene>
<comment type="caution">
    <text evidence="5">The sequence shown here is derived from an EMBL/GenBank/DDBJ whole genome shotgun (WGS) entry which is preliminary data.</text>
</comment>
<dbReference type="InterPro" id="IPR050955">
    <property type="entry name" value="Plant_Biomass_Hydrol_Est"/>
</dbReference>
<evidence type="ECO:0000313" key="6">
    <source>
        <dbReference type="Proteomes" id="UP000193411"/>
    </source>
</evidence>
<evidence type="ECO:0000256" key="3">
    <source>
        <dbReference type="SAM" id="MobiDB-lite"/>
    </source>
</evidence>
<evidence type="ECO:0000256" key="2">
    <source>
        <dbReference type="ARBA" id="ARBA00022801"/>
    </source>
</evidence>
<evidence type="ECO:0000256" key="4">
    <source>
        <dbReference type="SAM" id="SignalP"/>
    </source>
</evidence>
<feature type="region of interest" description="Disordered" evidence="3">
    <location>
        <begin position="455"/>
        <end position="479"/>
    </location>
</feature>
<dbReference type="PANTHER" id="PTHR43037:SF5">
    <property type="entry name" value="FERULOYL ESTERASE"/>
    <property type="match status" value="1"/>
</dbReference>
<dbReference type="SUPFAM" id="SSF53474">
    <property type="entry name" value="alpha/beta-Hydrolases"/>
    <property type="match status" value="1"/>
</dbReference>
<reference evidence="5 6" key="1">
    <citation type="submission" date="2016-07" db="EMBL/GenBank/DDBJ databases">
        <title>Pervasive Adenine N6-methylation of Active Genes in Fungi.</title>
        <authorList>
            <consortium name="DOE Joint Genome Institute"/>
            <person name="Mondo S.J."/>
            <person name="Dannebaum R.O."/>
            <person name="Kuo R.C."/>
            <person name="Labutti K."/>
            <person name="Haridas S."/>
            <person name="Kuo A."/>
            <person name="Salamov A."/>
            <person name="Ahrendt S.R."/>
            <person name="Lipzen A."/>
            <person name="Sullivan W."/>
            <person name="Andreopoulos W.B."/>
            <person name="Clum A."/>
            <person name="Lindquist E."/>
            <person name="Daum C."/>
            <person name="Ramamoorthy G.K."/>
            <person name="Gryganskyi A."/>
            <person name="Culley D."/>
            <person name="Magnuson J.K."/>
            <person name="James T.Y."/>
            <person name="O'Malley M.A."/>
            <person name="Stajich J.E."/>
            <person name="Spatafora J.W."/>
            <person name="Visel A."/>
            <person name="Grigoriev I.V."/>
        </authorList>
    </citation>
    <scope>NUCLEOTIDE SEQUENCE [LARGE SCALE GENOMIC DNA]</scope>
    <source>
        <strain evidence="5 6">PL171</strain>
    </source>
</reference>
<keyword evidence="2" id="KW-0378">Hydrolase</keyword>
<keyword evidence="1 4" id="KW-0732">Signal</keyword>
<organism evidence="5 6">
    <name type="scientific">Catenaria anguillulae PL171</name>
    <dbReference type="NCBI Taxonomy" id="765915"/>
    <lineage>
        <taxon>Eukaryota</taxon>
        <taxon>Fungi</taxon>
        <taxon>Fungi incertae sedis</taxon>
        <taxon>Blastocladiomycota</taxon>
        <taxon>Blastocladiomycetes</taxon>
        <taxon>Blastocladiales</taxon>
        <taxon>Catenariaceae</taxon>
        <taxon>Catenaria</taxon>
    </lineage>
</organism>
<evidence type="ECO:0008006" key="7">
    <source>
        <dbReference type="Google" id="ProtNLM"/>
    </source>
</evidence>
<dbReference type="EMBL" id="MCFL01000062">
    <property type="protein sequence ID" value="ORZ31298.1"/>
    <property type="molecule type" value="Genomic_DNA"/>
</dbReference>
<protein>
    <recommendedName>
        <fullName evidence="7">Alpha/Beta hydrolase protein</fullName>
    </recommendedName>
</protein>
<dbReference type="PANTHER" id="PTHR43037">
    <property type="entry name" value="UNNAMED PRODUCT-RELATED"/>
    <property type="match status" value="1"/>
</dbReference>
<evidence type="ECO:0000256" key="1">
    <source>
        <dbReference type="ARBA" id="ARBA00022729"/>
    </source>
</evidence>
<proteinExistence type="predicted"/>
<keyword evidence="6" id="KW-1185">Reference proteome</keyword>
<evidence type="ECO:0000313" key="5">
    <source>
        <dbReference type="EMBL" id="ORZ31298.1"/>
    </source>
</evidence>
<name>A0A1Y2H9M9_9FUNG</name>
<sequence length="512" mass="53759">MMHSLTILGMLVLSITANVEAQAQQLDLLNFATKDYIAPSLKSLQLSTLSATTDGKPIINAQPWHPSTSCQPLLETIATGRTHIHDVVFTTVRHWILVATCTPLARVRIQHLVPGERMSVLVHWHGTGGTTITRQELDNMSPTYAALRNTLVIAPTSAIGPANREWHLTAGSDVMADMWLMDDLVTCLGKSDKVDPAKIFIAGMSAGGVHVSYLTMLRPHYLAAAVSFSGGIPRLPMPAQSASVPNASTAAGVNVQSADHPYARLMPRLTPVLALAGGPTDIVTVRFPVTTDRFHRLIWTQHAVLSQTAPGVKKPTLVRCDHTQGHKPWMGPEAVAPFLMASARVFGFGEDADPMAGMVLGEAGTCRVIGDASAAGVNVDEVKAVVKQMAEAQGVGIGEMAGKETAGSAAAAGGGAKSSGVAEVAQQSLLVAGAMVVAAASTCQSFASEPDCLSTAAGKQADPMSGSGAQMPRRSRRCNGRTVTLVNRGNERAAVTLRDSSKCLRAGSKRTS</sequence>
<feature type="chain" id="PRO_5012305235" description="Alpha/Beta hydrolase protein" evidence="4">
    <location>
        <begin position="22"/>
        <end position="512"/>
    </location>
</feature>
<dbReference type="AlphaFoldDB" id="A0A1Y2H9M9"/>